<dbReference type="PANTHER" id="PTHR11022:SF41">
    <property type="entry name" value="PEPTIDOGLYCAN-RECOGNITION PROTEIN LC-RELATED"/>
    <property type="match status" value="1"/>
</dbReference>
<feature type="region of interest" description="Disordered" evidence="4">
    <location>
        <begin position="242"/>
        <end position="272"/>
    </location>
</feature>
<feature type="chain" id="PRO_5038575273" evidence="5">
    <location>
        <begin position="26"/>
        <end position="921"/>
    </location>
</feature>
<dbReference type="GO" id="GO:0004040">
    <property type="term" value="F:amidase activity"/>
    <property type="evidence" value="ECO:0007669"/>
    <property type="project" value="InterPro"/>
</dbReference>
<evidence type="ECO:0000313" key="7">
    <source>
        <dbReference type="EMBL" id="PKY99205.1"/>
    </source>
</evidence>
<gene>
    <name evidence="7" type="ORF">CYJ26_03520</name>
</gene>
<dbReference type="CDD" id="cd06583">
    <property type="entry name" value="PGRP"/>
    <property type="match status" value="1"/>
</dbReference>
<proteinExistence type="inferred from homology"/>
<dbReference type="InterPro" id="IPR006619">
    <property type="entry name" value="PGRP_domain_met/bac"/>
</dbReference>
<dbReference type="AlphaFoldDB" id="A0A2I1KU92"/>
<dbReference type="SUPFAM" id="SSF69360">
    <property type="entry name" value="Cell wall binding repeat"/>
    <property type="match status" value="2"/>
</dbReference>
<dbReference type="Gene3D" id="3.40.80.10">
    <property type="entry name" value="Peptidoglycan recognition protein-like"/>
    <property type="match status" value="1"/>
</dbReference>
<reference evidence="7 8" key="1">
    <citation type="submission" date="2017-12" db="EMBL/GenBank/DDBJ databases">
        <title>Phylogenetic diversity of female urinary microbiome.</title>
        <authorList>
            <person name="Thomas-White K."/>
            <person name="Wolfe A.J."/>
        </authorList>
    </citation>
    <scope>NUCLEOTIDE SEQUENCE [LARGE SCALE GENOMIC DNA]</scope>
    <source>
        <strain evidence="7 8">UMB0319</strain>
    </source>
</reference>
<comment type="caution">
    <text evidence="7">The sequence shown here is derived from an EMBL/GenBank/DDBJ whole genome shotgun (WGS) entry which is preliminary data.</text>
</comment>
<protein>
    <submittedName>
        <fullName evidence="7">N-acetylmuramoyl-L-alanine amidase</fullName>
    </submittedName>
</protein>
<accession>A0A2I1KU92</accession>
<feature type="signal peptide" evidence="5">
    <location>
        <begin position="1"/>
        <end position="25"/>
    </location>
</feature>
<dbReference type="SMART" id="SM00701">
    <property type="entry name" value="PGRP"/>
    <property type="match status" value="1"/>
</dbReference>
<feature type="domain" description="Peptidoglycan recognition protein family" evidence="6">
    <location>
        <begin position="296"/>
        <end position="447"/>
    </location>
</feature>
<evidence type="ECO:0000256" key="2">
    <source>
        <dbReference type="ARBA" id="ARBA00022737"/>
    </source>
</evidence>
<evidence type="ECO:0000256" key="4">
    <source>
        <dbReference type="SAM" id="MobiDB-lite"/>
    </source>
</evidence>
<evidence type="ECO:0000256" key="5">
    <source>
        <dbReference type="SAM" id="SignalP"/>
    </source>
</evidence>
<name>A0A2I1KU92_9ACTO</name>
<comment type="similarity">
    <text evidence="1">Belongs to the N-acetylmuramoyl-L-alanine amidase 2 family.</text>
</comment>
<dbReference type="RefSeq" id="WP_101637959.1">
    <property type="nucleotide sequence ID" value="NZ_JAWHHX010000004.1"/>
</dbReference>
<evidence type="ECO:0000256" key="3">
    <source>
        <dbReference type="PROSITE-ProRule" id="PRU00591"/>
    </source>
</evidence>
<feature type="repeat" description="Cell wall-binding" evidence="3">
    <location>
        <begin position="648"/>
        <end position="667"/>
    </location>
</feature>
<dbReference type="PROSITE" id="PS51170">
    <property type="entry name" value="CW"/>
    <property type="match status" value="7"/>
</dbReference>
<evidence type="ECO:0000256" key="1">
    <source>
        <dbReference type="ARBA" id="ARBA00007553"/>
    </source>
</evidence>
<evidence type="ECO:0000313" key="8">
    <source>
        <dbReference type="Proteomes" id="UP000234778"/>
    </source>
</evidence>
<feature type="region of interest" description="Disordered" evidence="4">
    <location>
        <begin position="59"/>
        <end position="81"/>
    </location>
</feature>
<dbReference type="Pfam" id="PF19127">
    <property type="entry name" value="Choline_bind_3"/>
    <property type="match status" value="2"/>
</dbReference>
<feature type="compositionally biased region" description="Low complexity" evidence="4">
    <location>
        <begin position="262"/>
        <end position="272"/>
    </location>
</feature>
<feature type="repeat" description="Cell wall-binding" evidence="3">
    <location>
        <begin position="628"/>
        <end position="647"/>
    </location>
</feature>
<dbReference type="EMBL" id="PKHA01000002">
    <property type="protein sequence ID" value="PKY99205.1"/>
    <property type="molecule type" value="Genomic_DNA"/>
</dbReference>
<dbReference type="GO" id="GO:0009253">
    <property type="term" value="P:peptidoglycan catabolic process"/>
    <property type="evidence" value="ECO:0007669"/>
    <property type="project" value="InterPro"/>
</dbReference>
<dbReference type="Pfam" id="PF01510">
    <property type="entry name" value="Amidase_2"/>
    <property type="match status" value="1"/>
</dbReference>
<dbReference type="InterPro" id="IPR018337">
    <property type="entry name" value="Cell_wall/Cho-bd_repeat"/>
</dbReference>
<dbReference type="Proteomes" id="UP000234778">
    <property type="component" value="Unassembled WGS sequence"/>
</dbReference>
<dbReference type="SUPFAM" id="SSF55846">
    <property type="entry name" value="N-acetylmuramoyl-L-alanine amidase-like"/>
    <property type="match status" value="1"/>
</dbReference>
<organism evidence="7 8">
    <name type="scientific">Actinomyces urogenitalis</name>
    <dbReference type="NCBI Taxonomy" id="103621"/>
    <lineage>
        <taxon>Bacteria</taxon>
        <taxon>Bacillati</taxon>
        <taxon>Actinomycetota</taxon>
        <taxon>Actinomycetes</taxon>
        <taxon>Actinomycetales</taxon>
        <taxon>Actinomycetaceae</taxon>
        <taxon>Actinomyces</taxon>
    </lineage>
</organism>
<dbReference type="GeneID" id="81709447"/>
<feature type="repeat" description="Cell wall-binding" evidence="3">
    <location>
        <begin position="688"/>
        <end position="707"/>
    </location>
</feature>
<dbReference type="Pfam" id="PF01473">
    <property type="entry name" value="Choline_bind_1"/>
    <property type="match status" value="4"/>
</dbReference>
<feature type="repeat" description="Cell wall-binding" evidence="3">
    <location>
        <begin position="548"/>
        <end position="567"/>
    </location>
</feature>
<dbReference type="Pfam" id="PF01832">
    <property type="entry name" value="Glucosaminidase"/>
    <property type="match status" value="1"/>
</dbReference>
<dbReference type="GO" id="GO:0008745">
    <property type="term" value="F:N-acetylmuramoyl-L-alanine amidase activity"/>
    <property type="evidence" value="ECO:0007669"/>
    <property type="project" value="InterPro"/>
</dbReference>
<dbReference type="Gene3D" id="2.10.270.10">
    <property type="entry name" value="Cholin Binding"/>
    <property type="match status" value="4"/>
</dbReference>
<dbReference type="InterPro" id="IPR015510">
    <property type="entry name" value="PGRP"/>
</dbReference>
<feature type="repeat" description="Cell wall-binding" evidence="3">
    <location>
        <begin position="568"/>
        <end position="587"/>
    </location>
</feature>
<keyword evidence="2" id="KW-0677">Repeat</keyword>
<dbReference type="InterPro" id="IPR002901">
    <property type="entry name" value="MGlyc_endo_b_GlcNAc-like_dom"/>
</dbReference>
<keyword evidence="5" id="KW-0732">Signal</keyword>
<dbReference type="GO" id="GO:0008270">
    <property type="term" value="F:zinc ion binding"/>
    <property type="evidence" value="ECO:0007669"/>
    <property type="project" value="InterPro"/>
</dbReference>
<dbReference type="PANTHER" id="PTHR11022">
    <property type="entry name" value="PEPTIDOGLYCAN RECOGNITION PROTEIN"/>
    <property type="match status" value="1"/>
</dbReference>
<feature type="repeat" description="Cell wall-binding" evidence="3">
    <location>
        <begin position="668"/>
        <end position="687"/>
    </location>
</feature>
<sequence>MPASRYLRVASAISLVLAGAGQVAAVQAQPAAGEAAPAPVQLIELTTASGETTELAQAGLSEEEPGSGAGAEVPAGTAEGNGVAPARASLLAAATDAPDLERDADLLTEPLEVDGFLVAGFTWSGSEALPTGTQIYLRVREGGVWSSWYLNEAADAGPDDASGNGGTDEFVTGGADAIQAAVVSGGRALPTDLTLALVPAKPAGEEVLSDDDVTTTQADPTEIAQDTAVTQEQLVDRLVDATAPVGSEDGTTADEGTDVSETTGATASAATSAGHGVNLDLPTALAATTTANGLPVPVVTRAEWGANQAYMTWSPKYANAAHVVVHHTAGTNNYTAAQSASIVAGIYYYHAVTLDWGDIGYNFLVDKYGQVFEGRYGTLSSAAGKMVIGGHARGVNTGTMGISMMGNYVSTSPTDVQIDRVGKMAGWFLKRSGVTNASASASFTILTTEKYKAGQVVNLPRILAHRDVGYTTCPGDGGYSKMGQIRSVAQSQISSGSTGGGSSTPAAPTWRLVDKTWYLYGADGARLTGWQKVNGSWYYLSPVNGAMATGWQAISGKWYYLTGSGAMTTGWVEVSGSWYYMSDSGAMVTGWLHLGSTWYYLHPSGAAALGWQLINGTWYYFRPGNAMVVGWAHVNGRWYYLGSSGEMMTGWLSVNGTWYYLDRSGVMLTGWQKIGGSWYYLNASGAMSTGWINLSGTWYYLRGSGAMVTGTQLIDGRYSEFAPSGAWKGYISEAEAKGLHLVMAAPTSTRSVTVAKMVAAYQRSGETYPASVLGRGGASTISAFAGLAYDEAAAEGVSPELLFVQAMKETGWLQYGGDVKATQFNFGGLGATGGGNPGNSFASVQIGLRAQVQHLRAYADPTVTTARLAHDVVDPRFSYVKKGSAPYIEYLGTQENPSGAGWATAKGYGTDLMAMVRSHFG</sequence>
<dbReference type="InterPro" id="IPR002502">
    <property type="entry name" value="Amidase_domain"/>
</dbReference>
<evidence type="ECO:0000259" key="6">
    <source>
        <dbReference type="SMART" id="SM00701"/>
    </source>
</evidence>
<dbReference type="InterPro" id="IPR036505">
    <property type="entry name" value="Amidase/PGRP_sf"/>
</dbReference>
<feature type="repeat" description="Cell wall-binding" evidence="3">
    <location>
        <begin position="608"/>
        <end position="627"/>
    </location>
</feature>